<protein>
    <submittedName>
        <fullName evidence="4">Transposase</fullName>
    </submittedName>
</protein>
<feature type="chain" id="PRO_5009309514" evidence="2">
    <location>
        <begin position="20"/>
        <end position="80"/>
    </location>
</feature>
<sequence>MRMILKILHNLLLVSPTRTKRWDEETDTSMAGYIRDSVTGEAARLLASSQIPPFEVSTPPKRAVKRKAPPMEKPPVAVKK</sequence>
<evidence type="ECO:0000256" key="1">
    <source>
        <dbReference type="SAM" id="MobiDB-lite"/>
    </source>
</evidence>
<evidence type="ECO:0000313" key="3">
    <source>
        <dbReference type="Proteomes" id="UP000095282"/>
    </source>
</evidence>
<name>A0A1I7UV65_9PELO</name>
<dbReference type="Proteomes" id="UP000095282">
    <property type="component" value="Unplaced"/>
</dbReference>
<keyword evidence="3" id="KW-1185">Reference proteome</keyword>
<proteinExistence type="predicted"/>
<feature type="region of interest" description="Disordered" evidence="1">
    <location>
        <begin position="53"/>
        <end position="80"/>
    </location>
</feature>
<keyword evidence="2" id="KW-0732">Signal</keyword>
<evidence type="ECO:0000256" key="2">
    <source>
        <dbReference type="SAM" id="SignalP"/>
    </source>
</evidence>
<evidence type="ECO:0000313" key="4">
    <source>
        <dbReference type="WBParaSite" id="Csp11.Scaffold630.g19666.t1"/>
    </source>
</evidence>
<feature type="signal peptide" evidence="2">
    <location>
        <begin position="1"/>
        <end position="19"/>
    </location>
</feature>
<reference evidence="4" key="1">
    <citation type="submission" date="2016-11" db="UniProtKB">
        <authorList>
            <consortium name="WormBaseParasite"/>
        </authorList>
    </citation>
    <scope>IDENTIFICATION</scope>
</reference>
<organism evidence="3 4">
    <name type="scientific">Caenorhabditis tropicalis</name>
    <dbReference type="NCBI Taxonomy" id="1561998"/>
    <lineage>
        <taxon>Eukaryota</taxon>
        <taxon>Metazoa</taxon>
        <taxon>Ecdysozoa</taxon>
        <taxon>Nematoda</taxon>
        <taxon>Chromadorea</taxon>
        <taxon>Rhabditida</taxon>
        <taxon>Rhabditina</taxon>
        <taxon>Rhabditomorpha</taxon>
        <taxon>Rhabditoidea</taxon>
        <taxon>Rhabditidae</taxon>
        <taxon>Peloderinae</taxon>
        <taxon>Caenorhabditis</taxon>
    </lineage>
</organism>
<dbReference type="AlphaFoldDB" id="A0A1I7UV65"/>
<dbReference type="WBParaSite" id="Csp11.Scaffold630.g19666.t1">
    <property type="protein sequence ID" value="Csp11.Scaffold630.g19666.t1"/>
    <property type="gene ID" value="Csp11.Scaffold630.g19666"/>
</dbReference>
<accession>A0A1I7UV65</accession>